<keyword evidence="3" id="KW-1185">Reference proteome</keyword>
<name>A0ABN1GS28_9ACTN</name>
<reference evidence="2 3" key="1">
    <citation type="journal article" date="2019" name="Int. J. Syst. Evol. Microbiol.">
        <title>The Global Catalogue of Microorganisms (GCM) 10K type strain sequencing project: providing services to taxonomists for standard genome sequencing and annotation.</title>
        <authorList>
            <consortium name="The Broad Institute Genomics Platform"/>
            <consortium name="The Broad Institute Genome Sequencing Center for Infectious Disease"/>
            <person name="Wu L."/>
            <person name="Ma J."/>
        </authorList>
    </citation>
    <scope>NUCLEOTIDE SEQUENCE [LARGE SCALE GENOMIC DNA]</scope>
    <source>
        <strain evidence="2 3">JCM 5067</strain>
    </source>
</reference>
<organism evidence="2 3">
    <name type="scientific">Streptomyces crystallinus</name>
    <dbReference type="NCBI Taxonomy" id="68191"/>
    <lineage>
        <taxon>Bacteria</taxon>
        <taxon>Bacillati</taxon>
        <taxon>Actinomycetota</taxon>
        <taxon>Actinomycetes</taxon>
        <taxon>Kitasatosporales</taxon>
        <taxon>Streptomycetaceae</taxon>
        <taxon>Streptomyces</taxon>
    </lineage>
</organism>
<sequence>MAWPALVRQLRDPVIDAFSAHCRELVAADARLCGISARDFDIQLRLHAPLLFRSDPVWPYEALYEELRPRLIARCSRLSSYIKDADLLAHSSLLLGGGEAHRDFTVRRPDGSSVGVNFDLVSPSHGHVYQSKLHYMLSARADTLVEFGCYLQGASHPVTYLAFSVCDRPGVVQALQQQGIPAERGNLLILTRALGLSGAVRNLMSFTIGQAVRSLRAMGCRFIVTAFNPLLGFTGSALHATNFTPFATAPVAYCYDTFGSYVTRRQSLSGKCADRKVGNYRNLLVVLGTDSTARKEIRTVNTLHHVAEPADGASADEIPALDPEELREYRACLEAVWSLSTAHPSYAREPLSSKGQCGVSSVWLACQLRLRAIDATYCYGRLSFDDPSISSVDHHCWIEIGRPTDANRQVIDLTCDQADGFEEKVIYRRHGELARAGIHYEPVTRLSVDDLPDDRVWPRYMRLEESMRAKWGMRTLCEAAV</sequence>
<dbReference type="PROSITE" id="PS50006">
    <property type="entry name" value="FHA_DOMAIN"/>
    <property type="match status" value="1"/>
</dbReference>
<feature type="domain" description="FHA" evidence="1">
    <location>
        <begin position="398"/>
        <end position="463"/>
    </location>
</feature>
<dbReference type="RefSeq" id="WP_344077838.1">
    <property type="nucleotide sequence ID" value="NZ_BAAACA010000038.1"/>
</dbReference>
<dbReference type="EMBL" id="BAAACA010000038">
    <property type="protein sequence ID" value="GAA0617671.1"/>
    <property type="molecule type" value="Genomic_DNA"/>
</dbReference>
<evidence type="ECO:0000313" key="3">
    <source>
        <dbReference type="Proteomes" id="UP001500668"/>
    </source>
</evidence>
<accession>A0ABN1GS28</accession>
<comment type="caution">
    <text evidence="2">The sequence shown here is derived from an EMBL/GenBank/DDBJ whole genome shotgun (WGS) entry which is preliminary data.</text>
</comment>
<dbReference type="InterPro" id="IPR000253">
    <property type="entry name" value="FHA_dom"/>
</dbReference>
<protein>
    <recommendedName>
        <fullName evidence="1">FHA domain-containing protein</fullName>
    </recommendedName>
</protein>
<proteinExistence type="predicted"/>
<gene>
    <name evidence="2" type="ORF">GCM10010394_54870</name>
</gene>
<evidence type="ECO:0000313" key="2">
    <source>
        <dbReference type="EMBL" id="GAA0617671.1"/>
    </source>
</evidence>
<evidence type="ECO:0000259" key="1">
    <source>
        <dbReference type="PROSITE" id="PS50006"/>
    </source>
</evidence>
<dbReference type="Proteomes" id="UP001500668">
    <property type="component" value="Unassembled WGS sequence"/>
</dbReference>